<sequence length="372" mass="39190">MKLTSFSVRLLSAATLTSLLLACNRNTDPQPAASLYTDGVFVLNSGNFTDNNGTLSWLPRTGSTAQTNLFQVRNGRPLTGGVAGYVEAGNRGLILVDNSAAGLDKVEIVTADSLRSVKTLASPDIENPRAAARISDTKVYVTCWGATGSSPFYVNPGYIAVVDLASNTVTKRITLQKGAEGVTVVGNEAYVTGQGGERIIQVIDTQTDALKTSIAVTGSISPLVVDANGKLWGTQGKNVVRIDPATKAIEATIPVGTSNSANSSASSPSGLVASADGRSLYYKYTSYDANYNPVGQIYRFGITDATITPTAPVFNRTFTGLTGLGFDTKSNVVYAGVTPSYKQAGYVYRYQATGQLIDSVRVEIAPTAFFIK</sequence>
<reference evidence="2 3" key="1">
    <citation type="journal article" date="2012" name="J. Bacteriol.">
        <title>Genome Sequence of Fibrella aestuarina BUZ 2T, a Filamentous Marine Bacterium.</title>
        <authorList>
            <person name="Filippini M."/>
            <person name="Qi W."/>
            <person name="Blom J."/>
            <person name="Goesmann A."/>
            <person name="Smits T.H."/>
            <person name="Bagheri H.C."/>
        </authorList>
    </citation>
    <scope>NUCLEOTIDE SEQUENCE [LARGE SCALE GENOMIC DNA]</scope>
    <source>
        <strain evidence="3">BUZ 2T</strain>
    </source>
</reference>
<feature type="chain" id="PRO_5003630345" description="DUF5074 domain-containing protein" evidence="1">
    <location>
        <begin position="23"/>
        <end position="372"/>
    </location>
</feature>
<dbReference type="OrthoDB" id="9773938at2"/>
<dbReference type="PROSITE" id="PS51257">
    <property type="entry name" value="PROKAR_LIPOPROTEIN"/>
    <property type="match status" value="1"/>
</dbReference>
<dbReference type="AlphaFoldDB" id="I0K719"/>
<dbReference type="InterPro" id="IPR015943">
    <property type="entry name" value="WD40/YVTN_repeat-like_dom_sf"/>
</dbReference>
<gene>
    <name evidence="2" type="ORF">FAES_1913</name>
</gene>
<dbReference type="RefSeq" id="WP_015331021.1">
    <property type="nucleotide sequence ID" value="NC_020054.1"/>
</dbReference>
<protein>
    <recommendedName>
        <fullName evidence="4">DUF5074 domain-containing protein</fullName>
    </recommendedName>
</protein>
<dbReference type="InterPro" id="IPR051200">
    <property type="entry name" value="Host-pathogen_enzymatic-act"/>
</dbReference>
<dbReference type="KEGG" id="fae:FAES_1913"/>
<name>I0K719_9BACT</name>
<evidence type="ECO:0000313" key="3">
    <source>
        <dbReference type="Proteomes" id="UP000011058"/>
    </source>
</evidence>
<accession>I0K719</accession>
<keyword evidence="3" id="KW-1185">Reference proteome</keyword>
<dbReference type="HOGENOM" id="CLU_035696_0_0_10"/>
<evidence type="ECO:0000313" key="2">
    <source>
        <dbReference type="EMBL" id="CCG99922.1"/>
    </source>
</evidence>
<dbReference type="STRING" id="1166018.FAES_1913"/>
<keyword evidence="1" id="KW-0732">Signal</keyword>
<dbReference type="eggNOG" id="COG3391">
    <property type="taxonomic scope" value="Bacteria"/>
</dbReference>
<dbReference type="Pfam" id="PF16819">
    <property type="entry name" value="DUF5074"/>
    <property type="match status" value="1"/>
</dbReference>
<evidence type="ECO:0000256" key="1">
    <source>
        <dbReference type="SAM" id="SignalP"/>
    </source>
</evidence>
<dbReference type="EMBL" id="HE796683">
    <property type="protein sequence ID" value="CCG99922.1"/>
    <property type="molecule type" value="Genomic_DNA"/>
</dbReference>
<organism evidence="2 3">
    <name type="scientific">Fibrella aestuarina BUZ 2</name>
    <dbReference type="NCBI Taxonomy" id="1166018"/>
    <lineage>
        <taxon>Bacteria</taxon>
        <taxon>Pseudomonadati</taxon>
        <taxon>Bacteroidota</taxon>
        <taxon>Cytophagia</taxon>
        <taxon>Cytophagales</taxon>
        <taxon>Spirosomataceae</taxon>
        <taxon>Fibrella</taxon>
    </lineage>
</organism>
<dbReference type="Proteomes" id="UP000011058">
    <property type="component" value="Chromosome"/>
</dbReference>
<dbReference type="Gene3D" id="2.130.10.10">
    <property type="entry name" value="YVTN repeat-like/Quinoprotein amine dehydrogenase"/>
    <property type="match status" value="1"/>
</dbReference>
<dbReference type="PATRIC" id="fig|1166018.3.peg.3654"/>
<evidence type="ECO:0008006" key="4">
    <source>
        <dbReference type="Google" id="ProtNLM"/>
    </source>
</evidence>
<dbReference type="PANTHER" id="PTHR47197">
    <property type="entry name" value="PROTEIN NIRF"/>
    <property type="match status" value="1"/>
</dbReference>
<proteinExistence type="predicted"/>
<feature type="signal peptide" evidence="1">
    <location>
        <begin position="1"/>
        <end position="22"/>
    </location>
</feature>
<dbReference type="InterPro" id="IPR031815">
    <property type="entry name" value="DUF5074"/>
</dbReference>
<dbReference type="PANTHER" id="PTHR47197:SF3">
    <property type="entry name" value="DIHYDRO-HEME D1 DEHYDROGENASE"/>
    <property type="match status" value="1"/>
</dbReference>
<dbReference type="SUPFAM" id="SSF63825">
    <property type="entry name" value="YWTD domain"/>
    <property type="match status" value="1"/>
</dbReference>